<dbReference type="InterPro" id="IPR036428">
    <property type="entry name" value="PCD_sf"/>
</dbReference>
<dbReference type="EC" id="4.2.1.96" evidence="3"/>
<comment type="catalytic activity">
    <reaction evidence="1">
        <text>(4aS,6R)-4a-hydroxy-L-erythro-5,6,7,8-tetrahydrobiopterin = (6R)-L-erythro-6,7-dihydrobiopterin + H2O</text>
        <dbReference type="Rhea" id="RHEA:11920"/>
        <dbReference type="ChEBI" id="CHEBI:15377"/>
        <dbReference type="ChEBI" id="CHEBI:15642"/>
        <dbReference type="ChEBI" id="CHEBI:43120"/>
        <dbReference type="EC" id="4.2.1.96"/>
    </reaction>
</comment>
<dbReference type="SUPFAM" id="SSF55248">
    <property type="entry name" value="PCD-like"/>
    <property type="match status" value="1"/>
</dbReference>
<evidence type="ECO:0000313" key="6">
    <source>
        <dbReference type="EMBL" id="KIW08009.1"/>
    </source>
</evidence>
<protein>
    <recommendedName>
        <fullName evidence="3">4a-hydroxytetrahydrobiopterin dehydratase</fullName>
        <ecNumber evidence="3">4.2.1.96</ecNumber>
    </recommendedName>
    <alternativeName>
        <fullName evidence="5">4-alpha-hydroxy-tetrahydropterin dehydratase</fullName>
    </alternativeName>
</protein>
<dbReference type="Pfam" id="PF01329">
    <property type="entry name" value="Pterin_4a"/>
    <property type="match status" value="1"/>
</dbReference>
<sequence length="189" mass="20814">MARVLIKIPSLSLLTSLRRSSISSFPLSRILNYDTLRSTMASAPHPKFSAGSNEKMIADTLSLELLPPQSSWRLTPSGEGIQRTFKFKTFKAAWSFMDRVAAECKTARHHPEWANVYNTVFIRWTTHQPKGLSEKDVAMAMFCDEHAKELGVLDDGGDVCMIGEGPEGLADGLAKAAGDCCVPKHKNSM</sequence>
<evidence type="ECO:0000256" key="1">
    <source>
        <dbReference type="ARBA" id="ARBA00001554"/>
    </source>
</evidence>
<dbReference type="Gene3D" id="3.30.1360.20">
    <property type="entry name" value="Transcriptional coactivator/pterin dehydratase"/>
    <property type="match status" value="1"/>
</dbReference>
<dbReference type="AlphaFoldDB" id="A0A0D2B9X1"/>
<dbReference type="PANTHER" id="PTHR12599:SF0">
    <property type="entry name" value="PTERIN-4-ALPHA-CARBINOLAMINE DEHYDRATASE"/>
    <property type="match status" value="1"/>
</dbReference>
<evidence type="ECO:0000256" key="5">
    <source>
        <dbReference type="ARBA" id="ARBA00030497"/>
    </source>
</evidence>
<dbReference type="GeneID" id="27308928"/>
<dbReference type="STRING" id="253628.A0A0D2B9X1"/>
<accession>A0A0D2B9X1</accession>
<keyword evidence="4" id="KW-0456">Lyase</keyword>
<evidence type="ECO:0000256" key="4">
    <source>
        <dbReference type="ARBA" id="ARBA00023239"/>
    </source>
</evidence>
<proteinExistence type="inferred from homology"/>
<dbReference type="RefSeq" id="XP_016217878.1">
    <property type="nucleotide sequence ID" value="XM_016353783.1"/>
</dbReference>
<dbReference type="InParanoid" id="A0A0D2B9X1"/>
<dbReference type="HOGENOM" id="CLU_081974_1_0_1"/>
<dbReference type="CDD" id="cd00488">
    <property type="entry name" value="PCD_DCoH"/>
    <property type="match status" value="1"/>
</dbReference>
<reference evidence="6 7" key="1">
    <citation type="submission" date="2015-01" db="EMBL/GenBank/DDBJ databases">
        <title>The Genome Sequence of Ochroconis gallopava CBS43764.</title>
        <authorList>
            <consortium name="The Broad Institute Genomics Platform"/>
            <person name="Cuomo C."/>
            <person name="de Hoog S."/>
            <person name="Gorbushina A."/>
            <person name="Stielow B."/>
            <person name="Teixiera M."/>
            <person name="Abouelleil A."/>
            <person name="Chapman S.B."/>
            <person name="Priest M."/>
            <person name="Young S.K."/>
            <person name="Wortman J."/>
            <person name="Nusbaum C."/>
            <person name="Birren B."/>
        </authorList>
    </citation>
    <scope>NUCLEOTIDE SEQUENCE [LARGE SCALE GENOMIC DNA]</scope>
    <source>
        <strain evidence="6 7">CBS 43764</strain>
    </source>
</reference>
<evidence type="ECO:0000256" key="3">
    <source>
        <dbReference type="ARBA" id="ARBA00013252"/>
    </source>
</evidence>
<evidence type="ECO:0000313" key="7">
    <source>
        <dbReference type="Proteomes" id="UP000053259"/>
    </source>
</evidence>
<dbReference type="InterPro" id="IPR001533">
    <property type="entry name" value="Pterin_deHydtase"/>
</dbReference>
<dbReference type="GO" id="GO:0008124">
    <property type="term" value="F:4-alpha-hydroxytetrahydrobiopterin dehydratase activity"/>
    <property type="evidence" value="ECO:0007669"/>
    <property type="project" value="UniProtKB-EC"/>
</dbReference>
<name>A0A0D2B9X1_9PEZI</name>
<keyword evidence="7" id="KW-1185">Reference proteome</keyword>
<dbReference type="PANTHER" id="PTHR12599">
    <property type="entry name" value="PTERIN-4-ALPHA-CARBINOLAMINE DEHYDRATASE"/>
    <property type="match status" value="1"/>
</dbReference>
<dbReference type="OrthoDB" id="277398at2759"/>
<dbReference type="VEuPathDB" id="FungiDB:PV09_00955"/>
<evidence type="ECO:0000256" key="2">
    <source>
        <dbReference type="ARBA" id="ARBA00006472"/>
    </source>
</evidence>
<gene>
    <name evidence="6" type="ORF">PV09_00955</name>
</gene>
<dbReference type="Proteomes" id="UP000053259">
    <property type="component" value="Unassembled WGS sequence"/>
</dbReference>
<organism evidence="6 7">
    <name type="scientific">Verruconis gallopava</name>
    <dbReference type="NCBI Taxonomy" id="253628"/>
    <lineage>
        <taxon>Eukaryota</taxon>
        <taxon>Fungi</taxon>
        <taxon>Dikarya</taxon>
        <taxon>Ascomycota</taxon>
        <taxon>Pezizomycotina</taxon>
        <taxon>Dothideomycetes</taxon>
        <taxon>Pleosporomycetidae</taxon>
        <taxon>Venturiales</taxon>
        <taxon>Sympoventuriaceae</taxon>
        <taxon>Verruconis</taxon>
    </lineage>
</organism>
<comment type="similarity">
    <text evidence="2">Belongs to the pterin-4-alpha-carbinolamine dehydratase family.</text>
</comment>
<dbReference type="GO" id="GO:0006729">
    <property type="term" value="P:tetrahydrobiopterin biosynthetic process"/>
    <property type="evidence" value="ECO:0007669"/>
    <property type="project" value="InterPro"/>
</dbReference>
<dbReference type="EMBL" id="KN847531">
    <property type="protein sequence ID" value="KIW08009.1"/>
    <property type="molecule type" value="Genomic_DNA"/>
</dbReference>